<reference evidence="2" key="1">
    <citation type="journal article" date="2017" name="Genome Biol.">
        <title>Comparative genomics reveals high biological diversity and specific adaptations in the industrially and medically important fungal genus Aspergillus.</title>
        <authorList>
            <person name="de Vries R.P."/>
            <person name="Riley R."/>
            <person name="Wiebenga A."/>
            <person name="Aguilar-Osorio G."/>
            <person name="Amillis S."/>
            <person name="Uchima C.A."/>
            <person name="Anderluh G."/>
            <person name="Asadollahi M."/>
            <person name="Askin M."/>
            <person name="Barry K."/>
            <person name="Battaglia E."/>
            <person name="Bayram O."/>
            <person name="Benocci T."/>
            <person name="Braus-Stromeyer S.A."/>
            <person name="Caldana C."/>
            <person name="Canovas D."/>
            <person name="Cerqueira G.C."/>
            <person name="Chen F."/>
            <person name="Chen W."/>
            <person name="Choi C."/>
            <person name="Clum A."/>
            <person name="Dos Santos R.A."/>
            <person name="Damasio A.R."/>
            <person name="Diallinas G."/>
            <person name="Emri T."/>
            <person name="Fekete E."/>
            <person name="Flipphi M."/>
            <person name="Freyberg S."/>
            <person name="Gallo A."/>
            <person name="Gournas C."/>
            <person name="Habgood R."/>
            <person name="Hainaut M."/>
            <person name="Harispe M.L."/>
            <person name="Henrissat B."/>
            <person name="Hilden K.S."/>
            <person name="Hope R."/>
            <person name="Hossain A."/>
            <person name="Karabika E."/>
            <person name="Karaffa L."/>
            <person name="Karanyi Z."/>
            <person name="Krasevec N."/>
            <person name="Kuo A."/>
            <person name="Kusch H."/>
            <person name="LaButti K."/>
            <person name="Lagendijk E.L."/>
            <person name="Lapidus A."/>
            <person name="Levasseur A."/>
            <person name="Lindquist E."/>
            <person name="Lipzen A."/>
            <person name="Logrieco A.F."/>
            <person name="MacCabe A."/>
            <person name="Maekelae M.R."/>
            <person name="Malavazi I."/>
            <person name="Melin P."/>
            <person name="Meyer V."/>
            <person name="Mielnichuk N."/>
            <person name="Miskei M."/>
            <person name="Molnar A.P."/>
            <person name="Mule G."/>
            <person name="Ngan C.Y."/>
            <person name="Orejas M."/>
            <person name="Orosz E."/>
            <person name="Ouedraogo J.P."/>
            <person name="Overkamp K.M."/>
            <person name="Park H.-S."/>
            <person name="Perrone G."/>
            <person name="Piumi F."/>
            <person name="Punt P.J."/>
            <person name="Ram A.F."/>
            <person name="Ramon A."/>
            <person name="Rauscher S."/>
            <person name="Record E."/>
            <person name="Riano-Pachon D.M."/>
            <person name="Robert V."/>
            <person name="Roehrig J."/>
            <person name="Ruller R."/>
            <person name="Salamov A."/>
            <person name="Salih N.S."/>
            <person name="Samson R.A."/>
            <person name="Sandor E."/>
            <person name="Sanguinetti M."/>
            <person name="Schuetze T."/>
            <person name="Sepcic K."/>
            <person name="Shelest E."/>
            <person name="Sherlock G."/>
            <person name="Sophianopoulou V."/>
            <person name="Squina F.M."/>
            <person name="Sun H."/>
            <person name="Susca A."/>
            <person name="Todd R.B."/>
            <person name="Tsang A."/>
            <person name="Unkles S.E."/>
            <person name="van de Wiele N."/>
            <person name="van Rossen-Uffink D."/>
            <person name="Oliveira J.V."/>
            <person name="Vesth T.C."/>
            <person name="Visser J."/>
            <person name="Yu J.-H."/>
            <person name="Zhou M."/>
            <person name="Andersen M.R."/>
            <person name="Archer D.B."/>
            <person name="Baker S.E."/>
            <person name="Benoit I."/>
            <person name="Brakhage A.A."/>
            <person name="Braus G.H."/>
            <person name="Fischer R."/>
            <person name="Frisvad J.C."/>
            <person name="Goldman G.H."/>
            <person name="Houbraken J."/>
            <person name="Oakley B."/>
            <person name="Pocsi I."/>
            <person name="Scazzocchio C."/>
            <person name="Seiboth B."/>
            <person name="vanKuyk P.A."/>
            <person name="Wortman J."/>
            <person name="Dyer P.S."/>
            <person name="Grigoriev I.V."/>
        </authorList>
    </citation>
    <scope>NUCLEOTIDE SEQUENCE [LARGE SCALE GENOMIC DNA]</scope>
    <source>
        <strain evidence="2">CBS 106.47</strain>
    </source>
</reference>
<dbReference type="AlphaFoldDB" id="A0A1M3TUI8"/>
<evidence type="ECO:0000313" key="2">
    <source>
        <dbReference type="Proteomes" id="UP000184063"/>
    </source>
</evidence>
<accession>A0A1M3TUI8</accession>
<name>A0A1M3TUI8_ASPLC</name>
<protein>
    <submittedName>
        <fullName evidence="1">Uncharacterized protein</fullName>
    </submittedName>
</protein>
<evidence type="ECO:0000313" key="1">
    <source>
        <dbReference type="EMBL" id="OJZ90403.1"/>
    </source>
</evidence>
<dbReference type="EMBL" id="KV878237">
    <property type="protein sequence ID" value="OJZ90403.1"/>
    <property type="molecule type" value="Genomic_DNA"/>
</dbReference>
<dbReference type="VEuPathDB" id="FungiDB:ASPFODRAFT_125369"/>
<dbReference type="InterPro" id="IPR009836">
    <property type="entry name" value="GRDP-like"/>
</dbReference>
<dbReference type="OrthoDB" id="2684236at2759"/>
<sequence>MAHRQRRFSMFLRRPFKETTQNTSVPHPDLFKTLSIASDDTQRGNADLPTIGECAVHLELLEVFRNLRIQIIQSKELARVFRLDSSRLWISKHRRETKRTGKWHRFVSLAVERFQVWIRAAEKQLERDGNNETLILPPADILMVWHAFLLNPSDYKEFCTSRQLDRIQELPFPWVVIHDCINPTNWSYTLPRPNKQWLKSTASIATDPLVSLTDTISETQSTPDQPNQEKHPSIPQENEILLHNVLRQMNFIDQMHDCLWISYPDAEDILETARKRYNNFVELFRLHPGVMLVPTLDIDLVWHTQLCSAARYREFMMERVGRFINHDDKLGKGALNDGFDRTKELYEELESRGGSLDVRDLSWFCVLI</sequence>
<proteinExistence type="predicted"/>
<dbReference type="PANTHER" id="PTHR34365:SF7">
    <property type="entry name" value="GLYCINE-RICH DOMAIN-CONTAINING PROTEIN 1"/>
    <property type="match status" value="1"/>
</dbReference>
<gene>
    <name evidence="1" type="ORF">ASPFODRAFT_125369</name>
</gene>
<dbReference type="Pfam" id="PF07173">
    <property type="entry name" value="GRDP-like"/>
    <property type="match status" value="1"/>
</dbReference>
<dbReference type="Proteomes" id="UP000184063">
    <property type="component" value="Unassembled WGS sequence"/>
</dbReference>
<organism evidence="1 2">
    <name type="scientific">Aspergillus luchuensis (strain CBS 106.47)</name>
    <dbReference type="NCBI Taxonomy" id="1137211"/>
    <lineage>
        <taxon>Eukaryota</taxon>
        <taxon>Fungi</taxon>
        <taxon>Dikarya</taxon>
        <taxon>Ascomycota</taxon>
        <taxon>Pezizomycotina</taxon>
        <taxon>Eurotiomycetes</taxon>
        <taxon>Eurotiomycetidae</taxon>
        <taxon>Eurotiales</taxon>
        <taxon>Aspergillaceae</taxon>
        <taxon>Aspergillus</taxon>
        <taxon>Aspergillus subgen. Circumdati</taxon>
    </lineage>
</organism>
<dbReference type="PANTHER" id="PTHR34365">
    <property type="entry name" value="ENOLASE (DUF1399)"/>
    <property type="match status" value="1"/>
</dbReference>